<organism evidence="1 2">
    <name type="scientific">Hyaloscypha bicolor E</name>
    <dbReference type="NCBI Taxonomy" id="1095630"/>
    <lineage>
        <taxon>Eukaryota</taxon>
        <taxon>Fungi</taxon>
        <taxon>Dikarya</taxon>
        <taxon>Ascomycota</taxon>
        <taxon>Pezizomycotina</taxon>
        <taxon>Leotiomycetes</taxon>
        <taxon>Helotiales</taxon>
        <taxon>Hyaloscyphaceae</taxon>
        <taxon>Hyaloscypha</taxon>
        <taxon>Hyaloscypha bicolor</taxon>
    </lineage>
</organism>
<dbReference type="EMBL" id="KZ613745">
    <property type="protein sequence ID" value="PMD66171.1"/>
    <property type="molecule type" value="Genomic_DNA"/>
</dbReference>
<evidence type="ECO:0000313" key="1">
    <source>
        <dbReference type="EMBL" id="PMD66171.1"/>
    </source>
</evidence>
<reference evidence="1 2" key="1">
    <citation type="submission" date="2016-04" db="EMBL/GenBank/DDBJ databases">
        <title>A degradative enzymes factory behind the ericoid mycorrhizal symbiosis.</title>
        <authorList>
            <consortium name="DOE Joint Genome Institute"/>
            <person name="Martino E."/>
            <person name="Morin E."/>
            <person name="Grelet G."/>
            <person name="Kuo A."/>
            <person name="Kohler A."/>
            <person name="Daghino S."/>
            <person name="Barry K."/>
            <person name="Choi C."/>
            <person name="Cichocki N."/>
            <person name="Clum A."/>
            <person name="Copeland A."/>
            <person name="Hainaut M."/>
            <person name="Haridas S."/>
            <person name="Labutti K."/>
            <person name="Lindquist E."/>
            <person name="Lipzen A."/>
            <person name="Khouja H.-R."/>
            <person name="Murat C."/>
            <person name="Ohm R."/>
            <person name="Olson A."/>
            <person name="Spatafora J."/>
            <person name="Veneault-Fourrey C."/>
            <person name="Henrissat B."/>
            <person name="Grigoriev I."/>
            <person name="Martin F."/>
            <person name="Perotto S."/>
        </authorList>
    </citation>
    <scope>NUCLEOTIDE SEQUENCE [LARGE SCALE GENOMIC DNA]</scope>
    <source>
        <strain evidence="1 2">E</strain>
    </source>
</reference>
<dbReference type="RefSeq" id="XP_024743075.1">
    <property type="nucleotide sequence ID" value="XM_024870690.1"/>
</dbReference>
<keyword evidence="2" id="KW-1185">Reference proteome</keyword>
<evidence type="ECO:0000313" key="2">
    <source>
        <dbReference type="Proteomes" id="UP000235371"/>
    </source>
</evidence>
<dbReference type="AlphaFoldDB" id="A0A2J6TT15"/>
<name>A0A2J6TT15_9HELO</name>
<dbReference type="InParanoid" id="A0A2J6TT15"/>
<accession>A0A2J6TT15</accession>
<dbReference type="GeneID" id="36578772"/>
<sequence>MCFTPFPPMRQRAVLFPVSHRPASAIMHNSTSNTNQLGSPPRKAHCRLLAIDLSHGGQRAQPQPHPHPRSPVGLPSSPWPPLLVNCSLLHITRNPRSLRCRPVCVRVRVCRRRGEEEEEEGKPLGRFHSVLPWRLIFSSFPPHKTSLLKHRALVHNSTEKETHLAWDLRVASTSDGCQTFARSFHALGGDPARQ</sequence>
<proteinExistence type="predicted"/>
<dbReference type="Proteomes" id="UP000235371">
    <property type="component" value="Unassembled WGS sequence"/>
</dbReference>
<gene>
    <name evidence="1" type="ORF">K444DRAFT_165212</name>
</gene>
<protein>
    <submittedName>
        <fullName evidence="1">Uncharacterized protein</fullName>
    </submittedName>
</protein>